<keyword evidence="1" id="KW-0812">Transmembrane</keyword>
<protein>
    <submittedName>
        <fullName evidence="2">Uncharacterized protein</fullName>
    </submittedName>
</protein>
<reference evidence="2" key="1">
    <citation type="journal article" date="2020" name="Nature">
        <title>Giant virus diversity and host interactions through global metagenomics.</title>
        <authorList>
            <person name="Schulz F."/>
            <person name="Roux S."/>
            <person name="Paez-Espino D."/>
            <person name="Jungbluth S."/>
            <person name="Walsh D.A."/>
            <person name="Denef V.J."/>
            <person name="McMahon K.D."/>
            <person name="Konstantinidis K.T."/>
            <person name="Eloe-Fadrosh E.A."/>
            <person name="Kyrpides N.C."/>
            <person name="Woyke T."/>
        </authorList>
    </citation>
    <scope>NUCLEOTIDE SEQUENCE</scope>
    <source>
        <strain evidence="2">GVMAG-S-3300013014-104</strain>
    </source>
</reference>
<name>A0A6C0KPB5_9ZZZZ</name>
<organism evidence="2">
    <name type="scientific">viral metagenome</name>
    <dbReference type="NCBI Taxonomy" id="1070528"/>
    <lineage>
        <taxon>unclassified sequences</taxon>
        <taxon>metagenomes</taxon>
        <taxon>organismal metagenomes</taxon>
    </lineage>
</organism>
<dbReference type="EMBL" id="MN740944">
    <property type="protein sequence ID" value="QHU19113.1"/>
    <property type="molecule type" value="Genomic_DNA"/>
</dbReference>
<keyword evidence="1" id="KW-1133">Transmembrane helix</keyword>
<sequence>MIINLYEKINVYFIIIFNIYLFFNLYYLYK</sequence>
<accession>A0A6C0KPB5</accession>
<evidence type="ECO:0000256" key="1">
    <source>
        <dbReference type="SAM" id="Phobius"/>
    </source>
</evidence>
<evidence type="ECO:0000313" key="2">
    <source>
        <dbReference type="EMBL" id="QHU19113.1"/>
    </source>
</evidence>
<proteinExistence type="predicted"/>
<feature type="transmembrane region" description="Helical" evidence="1">
    <location>
        <begin position="9"/>
        <end position="29"/>
    </location>
</feature>
<dbReference type="AlphaFoldDB" id="A0A6C0KPB5"/>
<keyword evidence="1" id="KW-0472">Membrane</keyword>